<dbReference type="InterPro" id="IPR032710">
    <property type="entry name" value="NTF2-like_dom_sf"/>
</dbReference>
<evidence type="ECO:0000313" key="4">
    <source>
        <dbReference type="Proteomes" id="UP001596201"/>
    </source>
</evidence>
<dbReference type="Pfam" id="PF12680">
    <property type="entry name" value="SnoaL_2"/>
    <property type="match status" value="1"/>
</dbReference>
<sequence length="140" mass="16077">MATWTDPEPPQHPNRWPPNLHPTVAPVDLVADYYRALDTHDYDALQNVLDPGFVQHRPDRRFDSREAFVRFVRDDRPQSDTTHRVHTRYVPDAEADGTPDATEVLARGEVLSAEGDLLVRFVDRFRIVAGSIVELETFTR</sequence>
<proteinExistence type="predicted"/>
<evidence type="ECO:0000313" key="3">
    <source>
        <dbReference type="EMBL" id="MFC5368476.1"/>
    </source>
</evidence>
<accession>A0ABD5RF70</accession>
<dbReference type="Proteomes" id="UP001596201">
    <property type="component" value="Unassembled WGS sequence"/>
</dbReference>
<comment type="caution">
    <text evidence="3">The sequence shown here is derived from an EMBL/GenBank/DDBJ whole genome shotgun (WGS) entry which is preliminary data.</text>
</comment>
<feature type="region of interest" description="Disordered" evidence="1">
    <location>
        <begin position="1"/>
        <end position="21"/>
    </location>
</feature>
<feature type="compositionally biased region" description="Pro residues" evidence="1">
    <location>
        <begin position="7"/>
        <end position="20"/>
    </location>
</feature>
<protein>
    <submittedName>
        <fullName evidence="3">Nuclear transport factor 2 family protein</fullName>
    </submittedName>
</protein>
<dbReference type="EMBL" id="JBHSKX010000002">
    <property type="protein sequence ID" value="MFC5368476.1"/>
    <property type="molecule type" value="Genomic_DNA"/>
</dbReference>
<dbReference type="Gene3D" id="3.10.450.50">
    <property type="match status" value="1"/>
</dbReference>
<name>A0ABD5RF70_9EURY</name>
<evidence type="ECO:0000259" key="2">
    <source>
        <dbReference type="Pfam" id="PF12680"/>
    </source>
</evidence>
<dbReference type="InterPro" id="IPR037401">
    <property type="entry name" value="SnoaL-like"/>
</dbReference>
<dbReference type="RefSeq" id="WP_227230751.1">
    <property type="nucleotide sequence ID" value="NZ_JAJCVJ010000002.1"/>
</dbReference>
<feature type="domain" description="SnoaL-like" evidence="2">
    <location>
        <begin position="30"/>
        <end position="134"/>
    </location>
</feature>
<evidence type="ECO:0000256" key="1">
    <source>
        <dbReference type="SAM" id="MobiDB-lite"/>
    </source>
</evidence>
<keyword evidence="4" id="KW-1185">Reference proteome</keyword>
<dbReference type="SUPFAM" id="SSF54427">
    <property type="entry name" value="NTF2-like"/>
    <property type="match status" value="1"/>
</dbReference>
<organism evidence="3 4">
    <name type="scientific">Salinirubrum litoreum</name>
    <dbReference type="NCBI Taxonomy" id="1126234"/>
    <lineage>
        <taxon>Archaea</taxon>
        <taxon>Methanobacteriati</taxon>
        <taxon>Methanobacteriota</taxon>
        <taxon>Stenosarchaea group</taxon>
        <taxon>Halobacteria</taxon>
        <taxon>Halobacteriales</taxon>
        <taxon>Haloferacaceae</taxon>
        <taxon>Salinirubrum</taxon>
    </lineage>
</organism>
<reference evidence="3 4" key="1">
    <citation type="journal article" date="2019" name="Int. J. Syst. Evol. Microbiol.">
        <title>The Global Catalogue of Microorganisms (GCM) 10K type strain sequencing project: providing services to taxonomists for standard genome sequencing and annotation.</title>
        <authorList>
            <consortium name="The Broad Institute Genomics Platform"/>
            <consortium name="The Broad Institute Genome Sequencing Center for Infectious Disease"/>
            <person name="Wu L."/>
            <person name="Ma J."/>
        </authorList>
    </citation>
    <scope>NUCLEOTIDE SEQUENCE [LARGE SCALE GENOMIC DNA]</scope>
    <source>
        <strain evidence="3 4">CGMCC 1.12237</strain>
    </source>
</reference>
<dbReference type="AlphaFoldDB" id="A0ABD5RF70"/>
<gene>
    <name evidence="3" type="ORF">ACFPJ5_16225</name>
</gene>